<proteinExistence type="predicted"/>
<evidence type="ECO:0000313" key="1">
    <source>
        <dbReference type="EMBL" id="KAH8037354.1"/>
    </source>
</evidence>
<accession>A0A9J6ESU7</accession>
<protein>
    <submittedName>
        <fullName evidence="1">Uncharacterized protein</fullName>
    </submittedName>
</protein>
<dbReference type="EMBL" id="JABSTU010000002">
    <property type="protein sequence ID" value="KAH8037354.1"/>
    <property type="molecule type" value="Genomic_DNA"/>
</dbReference>
<name>A0A9J6ESU7_RHIMP</name>
<reference evidence="1" key="2">
    <citation type="submission" date="2021-09" db="EMBL/GenBank/DDBJ databases">
        <authorList>
            <person name="Jia N."/>
            <person name="Wang J."/>
            <person name="Shi W."/>
            <person name="Du L."/>
            <person name="Sun Y."/>
            <person name="Zhan W."/>
            <person name="Jiang J."/>
            <person name="Wang Q."/>
            <person name="Zhang B."/>
            <person name="Ji P."/>
            <person name="Sakyi L.B."/>
            <person name="Cui X."/>
            <person name="Yuan T."/>
            <person name="Jiang B."/>
            <person name="Yang W."/>
            <person name="Lam T.T.-Y."/>
            <person name="Chang Q."/>
            <person name="Ding S."/>
            <person name="Wang X."/>
            <person name="Zhu J."/>
            <person name="Ruan X."/>
            <person name="Zhao L."/>
            <person name="Wei J."/>
            <person name="Que T."/>
            <person name="Du C."/>
            <person name="Cheng J."/>
            <person name="Dai P."/>
            <person name="Han X."/>
            <person name="Huang E."/>
            <person name="Gao Y."/>
            <person name="Liu J."/>
            <person name="Shao H."/>
            <person name="Ye R."/>
            <person name="Li L."/>
            <person name="Wei W."/>
            <person name="Wang X."/>
            <person name="Wang C."/>
            <person name="Huo Q."/>
            <person name="Li W."/>
            <person name="Guo W."/>
            <person name="Chen H."/>
            <person name="Chen S."/>
            <person name="Zhou L."/>
            <person name="Zhou L."/>
            <person name="Ni X."/>
            <person name="Tian J."/>
            <person name="Zhou Y."/>
            <person name="Sheng Y."/>
            <person name="Liu T."/>
            <person name="Pan Y."/>
            <person name="Xia L."/>
            <person name="Li J."/>
            <person name="Zhao F."/>
            <person name="Cao W."/>
        </authorList>
    </citation>
    <scope>NUCLEOTIDE SEQUENCE</scope>
    <source>
        <strain evidence="1">Rmic-2018</strain>
        <tissue evidence="1">Larvae</tissue>
    </source>
</reference>
<reference evidence="1" key="1">
    <citation type="journal article" date="2020" name="Cell">
        <title>Large-Scale Comparative Analyses of Tick Genomes Elucidate Their Genetic Diversity and Vector Capacities.</title>
        <authorList>
            <consortium name="Tick Genome and Microbiome Consortium (TIGMIC)"/>
            <person name="Jia N."/>
            <person name="Wang J."/>
            <person name="Shi W."/>
            <person name="Du L."/>
            <person name="Sun Y."/>
            <person name="Zhan W."/>
            <person name="Jiang J.F."/>
            <person name="Wang Q."/>
            <person name="Zhang B."/>
            <person name="Ji P."/>
            <person name="Bell-Sakyi L."/>
            <person name="Cui X.M."/>
            <person name="Yuan T.T."/>
            <person name="Jiang B.G."/>
            <person name="Yang W.F."/>
            <person name="Lam T.T."/>
            <person name="Chang Q.C."/>
            <person name="Ding S.J."/>
            <person name="Wang X.J."/>
            <person name="Zhu J.G."/>
            <person name="Ruan X.D."/>
            <person name="Zhao L."/>
            <person name="Wei J.T."/>
            <person name="Ye R.Z."/>
            <person name="Que T.C."/>
            <person name="Du C.H."/>
            <person name="Zhou Y.H."/>
            <person name="Cheng J.X."/>
            <person name="Dai P.F."/>
            <person name="Guo W.B."/>
            <person name="Han X.H."/>
            <person name="Huang E.J."/>
            <person name="Li L.F."/>
            <person name="Wei W."/>
            <person name="Gao Y.C."/>
            <person name="Liu J.Z."/>
            <person name="Shao H.Z."/>
            <person name="Wang X."/>
            <person name="Wang C.C."/>
            <person name="Yang T.C."/>
            <person name="Huo Q.B."/>
            <person name="Li W."/>
            <person name="Chen H.Y."/>
            <person name="Chen S.E."/>
            <person name="Zhou L.G."/>
            <person name="Ni X.B."/>
            <person name="Tian J.H."/>
            <person name="Sheng Y."/>
            <person name="Liu T."/>
            <person name="Pan Y.S."/>
            <person name="Xia L.Y."/>
            <person name="Li J."/>
            <person name="Zhao F."/>
            <person name="Cao W.C."/>
        </authorList>
    </citation>
    <scope>NUCLEOTIDE SEQUENCE</scope>
    <source>
        <strain evidence="1">Rmic-2018</strain>
    </source>
</reference>
<gene>
    <name evidence="1" type="ORF">HPB51_009909</name>
</gene>
<sequence>MTVRLGILSDSGTDTVTKSDDVFNVYQYRGRHPGGLATLGWGWDLNGMSNAEDSSLQPADRLIAQQLDTFQRAAKLCNTVMEQLSSLVLETQPATIDGLQLPPLPGCREHVPNEDTAVKRHLGEGSGSGEDRYHKEFVRDMDSGERTGRIQLCFFTSRKARPPLTAWPSGTWQFCRILTTLWTKPLVLPLSGLCRLLDSVPTGCALAISDVSVALTYWTCPTPPPDADKSSRKRCPVLGLL</sequence>
<organism evidence="1 2">
    <name type="scientific">Rhipicephalus microplus</name>
    <name type="common">Cattle tick</name>
    <name type="synonym">Boophilus microplus</name>
    <dbReference type="NCBI Taxonomy" id="6941"/>
    <lineage>
        <taxon>Eukaryota</taxon>
        <taxon>Metazoa</taxon>
        <taxon>Ecdysozoa</taxon>
        <taxon>Arthropoda</taxon>
        <taxon>Chelicerata</taxon>
        <taxon>Arachnida</taxon>
        <taxon>Acari</taxon>
        <taxon>Parasitiformes</taxon>
        <taxon>Ixodida</taxon>
        <taxon>Ixodoidea</taxon>
        <taxon>Ixodidae</taxon>
        <taxon>Rhipicephalinae</taxon>
        <taxon>Rhipicephalus</taxon>
        <taxon>Boophilus</taxon>
    </lineage>
</organism>
<evidence type="ECO:0000313" key="2">
    <source>
        <dbReference type="Proteomes" id="UP000821866"/>
    </source>
</evidence>
<comment type="caution">
    <text evidence="1">The sequence shown here is derived from an EMBL/GenBank/DDBJ whole genome shotgun (WGS) entry which is preliminary data.</text>
</comment>
<keyword evidence="2" id="KW-1185">Reference proteome</keyword>
<dbReference type="AlphaFoldDB" id="A0A9J6ESU7"/>
<dbReference type="Proteomes" id="UP000821866">
    <property type="component" value="Chromosome 10"/>
</dbReference>